<name>A0AAV9NHP3_9EURO</name>
<dbReference type="AlphaFoldDB" id="A0AAV9NHP3"/>
<evidence type="ECO:0000256" key="1">
    <source>
        <dbReference type="SAM" id="Phobius"/>
    </source>
</evidence>
<accession>A0AAV9NHP3</accession>
<feature type="transmembrane region" description="Helical" evidence="1">
    <location>
        <begin position="17"/>
        <end position="38"/>
    </location>
</feature>
<dbReference type="EMBL" id="JAVRRD010000009">
    <property type="protein sequence ID" value="KAK5055425.1"/>
    <property type="molecule type" value="Genomic_DNA"/>
</dbReference>
<keyword evidence="1" id="KW-0812">Transmembrane</keyword>
<gene>
    <name evidence="2" type="ORF">LTR84_013175</name>
</gene>
<dbReference type="GeneID" id="89981311"/>
<reference evidence="2 3" key="1">
    <citation type="submission" date="2023-08" db="EMBL/GenBank/DDBJ databases">
        <title>Black Yeasts Isolated from many extreme environments.</title>
        <authorList>
            <person name="Coleine C."/>
            <person name="Stajich J.E."/>
            <person name="Selbmann L."/>
        </authorList>
    </citation>
    <scope>NUCLEOTIDE SEQUENCE [LARGE SCALE GENOMIC DNA]</scope>
    <source>
        <strain evidence="2 3">CCFEE 5792</strain>
    </source>
</reference>
<dbReference type="Proteomes" id="UP001358417">
    <property type="component" value="Unassembled WGS sequence"/>
</dbReference>
<keyword evidence="1" id="KW-0472">Membrane</keyword>
<evidence type="ECO:0000313" key="3">
    <source>
        <dbReference type="Proteomes" id="UP001358417"/>
    </source>
</evidence>
<protein>
    <submittedName>
        <fullName evidence="2">Uncharacterized protein</fullName>
    </submittedName>
</protein>
<evidence type="ECO:0000313" key="2">
    <source>
        <dbReference type="EMBL" id="KAK5055425.1"/>
    </source>
</evidence>
<sequence length="346" mass="39280">MIGTSALRPLTMFNMSWVPVIALATVPIALLGSGFFFCRNGSRFPLLPRPFHHGWRANRGSFFFETLPPEIRDKIFDEAFGVDQRLHLRPVIPLPKPTSFMERIERFFTAVKLPSSKLTNLIVSKQWYAEGQTYFKPNAVYDLSDDHCELFFTRRGEGAWDAVKNVRHIMISHVVAEKFPFHDMPNLVSCVIRRSYSGRWYNPLMEHGGRAPATTSGQSFNLTPAQVEAFVNNPAERLMHIDAARFVRILKNVQNGTKAAGTHPRLFVQGVWTKAKHNIFYRETTYQVNLRTWEVLICGSFGGHGLAKFGCINPQIALENGSLAAVEESAGTKETWIRDEEDMMSE</sequence>
<keyword evidence="3" id="KW-1185">Reference proteome</keyword>
<keyword evidence="1" id="KW-1133">Transmembrane helix</keyword>
<organism evidence="2 3">
    <name type="scientific">Exophiala bonariae</name>
    <dbReference type="NCBI Taxonomy" id="1690606"/>
    <lineage>
        <taxon>Eukaryota</taxon>
        <taxon>Fungi</taxon>
        <taxon>Dikarya</taxon>
        <taxon>Ascomycota</taxon>
        <taxon>Pezizomycotina</taxon>
        <taxon>Eurotiomycetes</taxon>
        <taxon>Chaetothyriomycetidae</taxon>
        <taxon>Chaetothyriales</taxon>
        <taxon>Herpotrichiellaceae</taxon>
        <taxon>Exophiala</taxon>
    </lineage>
</organism>
<dbReference type="RefSeq" id="XP_064707856.1">
    <property type="nucleotide sequence ID" value="XM_064856680.1"/>
</dbReference>
<comment type="caution">
    <text evidence="2">The sequence shown here is derived from an EMBL/GenBank/DDBJ whole genome shotgun (WGS) entry which is preliminary data.</text>
</comment>
<proteinExistence type="predicted"/>